<evidence type="ECO:0000313" key="9">
    <source>
        <dbReference type="Proteomes" id="UP000492821"/>
    </source>
</evidence>
<evidence type="ECO:0000256" key="7">
    <source>
        <dbReference type="ARBA" id="ARBA00047841"/>
    </source>
</evidence>
<accession>A0A7E4ZWK6</accession>
<evidence type="ECO:0000256" key="3">
    <source>
        <dbReference type="ARBA" id="ARBA00022603"/>
    </source>
</evidence>
<comment type="catalytic activity">
    <reaction evidence="6">
        <text>N,N-dimethylethanolamine phosphate + S-adenosyl-L-methionine = phosphocholine + S-adenosyl-L-homocysteine + H(+)</text>
        <dbReference type="Rhea" id="RHEA:25325"/>
        <dbReference type="ChEBI" id="CHEBI:15378"/>
        <dbReference type="ChEBI" id="CHEBI:57856"/>
        <dbReference type="ChEBI" id="CHEBI:58641"/>
        <dbReference type="ChEBI" id="CHEBI:59789"/>
        <dbReference type="ChEBI" id="CHEBI:295975"/>
        <dbReference type="EC" id="2.1.1.103"/>
    </reaction>
    <physiologicalReaction direction="left-to-right" evidence="6">
        <dbReference type="Rhea" id="RHEA:25326"/>
    </physiologicalReaction>
</comment>
<evidence type="ECO:0000259" key="8">
    <source>
        <dbReference type="Pfam" id="PF08241"/>
    </source>
</evidence>
<dbReference type="Pfam" id="PF08241">
    <property type="entry name" value="Methyltransf_11"/>
    <property type="match status" value="1"/>
</dbReference>
<protein>
    <recommendedName>
        <fullName evidence="5">phosphoethanolamine N-methyltransferase</fullName>
        <ecNumber evidence="5">2.1.1.103</ecNumber>
    </recommendedName>
</protein>
<sequence>MERIKTRVLPAILRDLRTQFACPTEGYTSKFITGYWAKQSFPLVKAVVDRLDVQPAHAVLEIGYGCGHGLEIAHKRIGSGSGYVVGIEASSFMDSLAQKKFILEISEQGNLYLDQIPNLAHLPYPNNTFDSIYHVDVFYFWDGRLLPRVVPEFLRILKPGGRLLCGMEMKRLKTIESQGILTAPQYDPLRYTESLEPSGFTDVKIDYAEIAPSREGVFISGLKPNIDPDSEDPEVKMRELEQRIKAELALESLVSSKREMSAEMKQKLSDSMPL</sequence>
<organism evidence="9 10">
    <name type="scientific">Panagrellus redivivus</name>
    <name type="common">Microworm</name>
    <dbReference type="NCBI Taxonomy" id="6233"/>
    <lineage>
        <taxon>Eukaryota</taxon>
        <taxon>Metazoa</taxon>
        <taxon>Ecdysozoa</taxon>
        <taxon>Nematoda</taxon>
        <taxon>Chromadorea</taxon>
        <taxon>Rhabditida</taxon>
        <taxon>Tylenchina</taxon>
        <taxon>Panagrolaimomorpha</taxon>
        <taxon>Panagrolaimoidea</taxon>
        <taxon>Panagrolaimidae</taxon>
        <taxon>Panagrellus</taxon>
    </lineage>
</organism>
<dbReference type="CDD" id="cd02440">
    <property type="entry name" value="AdoMet_MTases"/>
    <property type="match status" value="1"/>
</dbReference>
<dbReference type="EC" id="2.1.1.103" evidence="5"/>
<dbReference type="Proteomes" id="UP000492821">
    <property type="component" value="Unassembled WGS sequence"/>
</dbReference>
<keyword evidence="9" id="KW-1185">Reference proteome</keyword>
<evidence type="ECO:0000313" key="10">
    <source>
        <dbReference type="WBParaSite" id="Pan_g21644.t1"/>
    </source>
</evidence>
<name>A0A7E4ZWK6_PANRE</name>
<reference evidence="9" key="1">
    <citation type="journal article" date="2013" name="Genetics">
        <title>The draft genome and transcriptome of Panagrellus redivivus are shaped by the harsh demands of a free-living lifestyle.</title>
        <authorList>
            <person name="Srinivasan J."/>
            <person name="Dillman A.R."/>
            <person name="Macchietto M.G."/>
            <person name="Heikkinen L."/>
            <person name="Lakso M."/>
            <person name="Fracchia K.M."/>
            <person name="Antoshechkin I."/>
            <person name="Mortazavi A."/>
            <person name="Wong G."/>
            <person name="Sternberg P.W."/>
        </authorList>
    </citation>
    <scope>NUCLEOTIDE SEQUENCE [LARGE SCALE GENOMIC DNA]</scope>
    <source>
        <strain evidence="9">MT8872</strain>
    </source>
</reference>
<evidence type="ECO:0000256" key="4">
    <source>
        <dbReference type="ARBA" id="ARBA00022679"/>
    </source>
</evidence>
<dbReference type="SUPFAM" id="SSF53335">
    <property type="entry name" value="S-adenosyl-L-methionine-dependent methyltransferases"/>
    <property type="match status" value="1"/>
</dbReference>
<evidence type="ECO:0000256" key="5">
    <source>
        <dbReference type="ARBA" id="ARBA00035674"/>
    </source>
</evidence>
<dbReference type="PANTHER" id="PTHR44307:SF2">
    <property type="entry name" value="PHOSPHOETHANOLAMINE METHYLTRANSFERASE ISOFORM X1"/>
    <property type="match status" value="1"/>
</dbReference>
<keyword evidence="4" id="KW-0808">Transferase</keyword>
<evidence type="ECO:0000256" key="1">
    <source>
        <dbReference type="ARBA" id="ARBA00004969"/>
    </source>
</evidence>
<comment type="catalytic activity">
    <reaction evidence="7">
        <text>N-methylethanolamine phosphate + S-adenosyl-L-methionine = N,N-dimethylethanolamine phosphate + S-adenosyl-L-homocysteine + H(+)</text>
        <dbReference type="Rhea" id="RHEA:25321"/>
        <dbReference type="ChEBI" id="CHEBI:15378"/>
        <dbReference type="ChEBI" id="CHEBI:57781"/>
        <dbReference type="ChEBI" id="CHEBI:57856"/>
        <dbReference type="ChEBI" id="CHEBI:58641"/>
        <dbReference type="ChEBI" id="CHEBI:59789"/>
        <dbReference type="EC" id="2.1.1.103"/>
    </reaction>
    <physiologicalReaction direction="left-to-right" evidence="7">
        <dbReference type="Rhea" id="RHEA:25322"/>
    </physiologicalReaction>
</comment>
<dbReference type="InterPro" id="IPR029063">
    <property type="entry name" value="SAM-dependent_MTases_sf"/>
</dbReference>
<evidence type="ECO:0000256" key="2">
    <source>
        <dbReference type="ARBA" id="ARBA00005189"/>
    </source>
</evidence>
<comment type="pathway">
    <text evidence="2">Lipid metabolism.</text>
</comment>
<dbReference type="GO" id="GO:0000234">
    <property type="term" value="F:phosphoethanolamine N-methyltransferase activity"/>
    <property type="evidence" value="ECO:0007669"/>
    <property type="project" value="UniProtKB-EC"/>
</dbReference>
<reference evidence="10" key="2">
    <citation type="submission" date="2020-10" db="UniProtKB">
        <authorList>
            <consortium name="WormBaseParasite"/>
        </authorList>
    </citation>
    <scope>IDENTIFICATION</scope>
</reference>
<dbReference type="WBParaSite" id="Pan_g21644.t1">
    <property type="protein sequence ID" value="Pan_g21644.t1"/>
    <property type="gene ID" value="Pan_g21644"/>
</dbReference>
<dbReference type="InterPro" id="IPR013216">
    <property type="entry name" value="Methyltransf_11"/>
</dbReference>
<dbReference type="AlphaFoldDB" id="A0A7E4ZWK6"/>
<proteinExistence type="predicted"/>
<evidence type="ECO:0000256" key="6">
    <source>
        <dbReference type="ARBA" id="ARBA00047619"/>
    </source>
</evidence>
<dbReference type="Gene3D" id="3.40.50.150">
    <property type="entry name" value="Vaccinia Virus protein VP39"/>
    <property type="match status" value="1"/>
</dbReference>
<dbReference type="GO" id="GO:0032259">
    <property type="term" value="P:methylation"/>
    <property type="evidence" value="ECO:0007669"/>
    <property type="project" value="UniProtKB-KW"/>
</dbReference>
<comment type="pathway">
    <text evidence="1">Phospholipid metabolism; phosphatidylcholine biosynthesis.</text>
</comment>
<feature type="domain" description="Methyltransferase type 11" evidence="8">
    <location>
        <begin position="64"/>
        <end position="165"/>
    </location>
</feature>
<dbReference type="PANTHER" id="PTHR44307">
    <property type="entry name" value="PHOSPHOETHANOLAMINE METHYLTRANSFERASE"/>
    <property type="match status" value="1"/>
</dbReference>
<keyword evidence="3" id="KW-0489">Methyltransferase</keyword>